<organism evidence="2 3">
    <name type="scientific">Pseudomonas mandelii</name>
    <dbReference type="NCBI Taxonomy" id="75612"/>
    <lineage>
        <taxon>Bacteria</taxon>
        <taxon>Pseudomonadati</taxon>
        <taxon>Pseudomonadota</taxon>
        <taxon>Gammaproteobacteria</taxon>
        <taxon>Pseudomonadales</taxon>
        <taxon>Pseudomonadaceae</taxon>
        <taxon>Pseudomonas</taxon>
    </lineage>
</organism>
<evidence type="ECO:0000313" key="2">
    <source>
        <dbReference type="EMBL" id="NMZ77871.1"/>
    </source>
</evidence>
<protein>
    <recommendedName>
        <fullName evidence="4">Zinc chelation protein SecC</fullName>
    </recommendedName>
</protein>
<dbReference type="EMBL" id="JAAQXV010000001">
    <property type="protein sequence ID" value="NMZ77871.1"/>
    <property type="molecule type" value="Genomic_DNA"/>
</dbReference>
<reference evidence="2 3" key="1">
    <citation type="journal article" date="2020" name="Front. Microbiol.">
        <title>Genetic Organization of the aprX-lipA2 Operon Affects the Proteolytic Potential of Pseudomonas Species in Milk.</title>
        <authorList>
            <person name="Maier C."/>
            <person name="Huptas C."/>
            <person name="von Neubeck M."/>
            <person name="Scherer S."/>
            <person name="Wenning M."/>
            <person name="Lucking G."/>
        </authorList>
    </citation>
    <scope>NUCLEOTIDE SEQUENCE [LARGE SCALE GENOMIC DNA]</scope>
    <source>
        <strain evidence="2 3">WS 5114</strain>
    </source>
</reference>
<evidence type="ECO:0000256" key="1">
    <source>
        <dbReference type="SAM" id="MobiDB-lite"/>
    </source>
</evidence>
<comment type="caution">
    <text evidence="2">The sequence shown here is derived from an EMBL/GenBank/DDBJ whole genome shotgun (WGS) entry which is preliminary data.</text>
</comment>
<name>A0AB36CRW0_9PSED</name>
<gene>
    <name evidence="2" type="ORF">HBO26_00970</name>
</gene>
<dbReference type="Pfam" id="PF02810">
    <property type="entry name" value="SEC-C"/>
    <property type="match status" value="1"/>
</dbReference>
<dbReference type="PANTHER" id="PTHR33747">
    <property type="entry name" value="UPF0225 PROTEIN SCO1677"/>
    <property type="match status" value="1"/>
</dbReference>
<dbReference type="PANTHER" id="PTHR33747:SF1">
    <property type="entry name" value="ADENYLATE CYCLASE-ASSOCIATED CAP C-TERMINAL DOMAIN-CONTAINING PROTEIN"/>
    <property type="match status" value="1"/>
</dbReference>
<dbReference type="Proteomes" id="UP000548707">
    <property type="component" value="Unassembled WGS sequence"/>
</dbReference>
<evidence type="ECO:0000313" key="3">
    <source>
        <dbReference type="Proteomes" id="UP000548707"/>
    </source>
</evidence>
<sequence>MNELTIGMQEAAPASSLQSLLRKTHSQKIGRNEPCPCQSGKKFKKCCMP</sequence>
<dbReference type="Gene3D" id="3.10.450.50">
    <property type="match status" value="1"/>
</dbReference>
<dbReference type="InterPro" id="IPR004027">
    <property type="entry name" value="SEC_C_motif"/>
</dbReference>
<proteinExistence type="predicted"/>
<accession>A0AB36CRW0</accession>
<feature type="region of interest" description="Disordered" evidence="1">
    <location>
        <begin position="1"/>
        <end position="31"/>
    </location>
</feature>
<dbReference type="SUPFAM" id="SSF103642">
    <property type="entry name" value="Sec-C motif"/>
    <property type="match status" value="1"/>
</dbReference>
<dbReference type="AlphaFoldDB" id="A0AB36CRW0"/>
<evidence type="ECO:0008006" key="4">
    <source>
        <dbReference type="Google" id="ProtNLM"/>
    </source>
</evidence>
<dbReference type="RefSeq" id="WP_169856518.1">
    <property type="nucleotide sequence ID" value="NZ_JAAQXV010000001.1"/>
</dbReference>